<evidence type="ECO:0000256" key="1">
    <source>
        <dbReference type="SAM" id="MobiDB-lite"/>
    </source>
</evidence>
<accession>A0A9Q0KXJ6</accession>
<feature type="compositionally biased region" description="Basic and acidic residues" evidence="1">
    <location>
        <begin position="436"/>
        <end position="451"/>
    </location>
</feature>
<feature type="compositionally biased region" description="Basic and acidic residues" evidence="1">
    <location>
        <begin position="761"/>
        <end position="776"/>
    </location>
</feature>
<keyword evidence="3" id="KW-1185">Reference proteome</keyword>
<dbReference type="OrthoDB" id="1687502at2759"/>
<dbReference type="EMBL" id="JAMYWD010000002">
    <property type="protein sequence ID" value="KAJ4978099.1"/>
    <property type="molecule type" value="Genomic_DNA"/>
</dbReference>
<feature type="compositionally biased region" description="Basic and acidic residues" evidence="1">
    <location>
        <begin position="580"/>
        <end position="593"/>
    </location>
</feature>
<organism evidence="2 3">
    <name type="scientific">Protea cynaroides</name>
    <dbReference type="NCBI Taxonomy" id="273540"/>
    <lineage>
        <taxon>Eukaryota</taxon>
        <taxon>Viridiplantae</taxon>
        <taxon>Streptophyta</taxon>
        <taxon>Embryophyta</taxon>
        <taxon>Tracheophyta</taxon>
        <taxon>Spermatophyta</taxon>
        <taxon>Magnoliopsida</taxon>
        <taxon>Proteales</taxon>
        <taxon>Proteaceae</taxon>
        <taxon>Protea</taxon>
    </lineage>
</organism>
<protein>
    <submittedName>
        <fullName evidence="2">Uncharacterized protein</fullName>
    </submittedName>
</protein>
<gene>
    <name evidence="2" type="ORF">NE237_008879</name>
</gene>
<feature type="compositionally biased region" description="Basic and acidic residues" evidence="1">
    <location>
        <begin position="506"/>
        <end position="519"/>
    </location>
</feature>
<feature type="region of interest" description="Disordered" evidence="1">
    <location>
        <begin position="899"/>
        <end position="922"/>
    </location>
</feature>
<feature type="region of interest" description="Disordered" evidence="1">
    <location>
        <begin position="1030"/>
        <end position="1057"/>
    </location>
</feature>
<reference evidence="2" key="1">
    <citation type="journal article" date="2023" name="Plant J.">
        <title>The genome of the king protea, Protea cynaroides.</title>
        <authorList>
            <person name="Chang J."/>
            <person name="Duong T.A."/>
            <person name="Schoeman C."/>
            <person name="Ma X."/>
            <person name="Roodt D."/>
            <person name="Barker N."/>
            <person name="Li Z."/>
            <person name="Van de Peer Y."/>
            <person name="Mizrachi E."/>
        </authorList>
    </citation>
    <scope>NUCLEOTIDE SEQUENCE</scope>
    <source>
        <tissue evidence="2">Young leaves</tissue>
    </source>
</reference>
<feature type="compositionally biased region" description="Low complexity" evidence="1">
    <location>
        <begin position="282"/>
        <end position="296"/>
    </location>
</feature>
<feature type="region of interest" description="Disordered" evidence="1">
    <location>
        <begin position="274"/>
        <end position="304"/>
    </location>
</feature>
<feature type="region of interest" description="Disordered" evidence="1">
    <location>
        <begin position="322"/>
        <end position="376"/>
    </location>
</feature>
<dbReference type="PANTHER" id="PTHR31008">
    <property type="entry name" value="COP1-INTERACTING PROTEIN-RELATED"/>
    <property type="match status" value="1"/>
</dbReference>
<dbReference type="PANTHER" id="PTHR31008:SF5">
    <property type="entry name" value="EXPRESSED PROTEIN"/>
    <property type="match status" value="1"/>
</dbReference>
<proteinExistence type="predicted"/>
<dbReference type="Proteomes" id="UP001141806">
    <property type="component" value="Unassembled WGS sequence"/>
</dbReference>
<feature type="compositionally biased region" description="Low complexity" evidence="1">
    <location>
        <begin position="704"/>
        <end position="720"/>
    </location>
</feature>
<sequence length="1146" mass="126105">MLLFMFRFTFCPPMNFMQIQPDSYDSNIHRRLGNLGACGLFLFFRRGIVMDGEIDFDTPLDYAVFQISAIQNRYDAFVCSNKKVEKLASGLLEQLVLHLPEAKDAHSKAVVDNFKLQLPGNLRDSAWFTKSTLSRFLHIVGAPELLEAANAIQDEMSQLEESRRFHLSLYTQGHQDHSRNSETDCCNLEDHELTPKLKTQTTSSDATKNELLRAMDLRLTVQSQELLSAFSLAAGATCSSKQIADLAAFAEHFGAVDLRNSLFKCLKLNLENRTTASQHEQSTSSHASLGSSGKSTNGIAQMCSPVNKDKPVMYGISPAKVAELERQSSSESEKSFNSTDEDQPSMERSRPLIRSASPKRSASPMRRIQIGRSGSRRATALTIKSLNYVPARERVPAIRDAIGNSNEEDESDQPQKKPESSMRRMSVQDAINLFENKQRDQNSDLQKRKASSEVTAGTNKSVLRRWSAGMGDSLTQCLSENASAVPNQIAANNLVVRAIQNSSTHPKSESDSSSDHVKTTEVGSPFEIGENRTSASPDNLQDNVIDLAEETYDKVTASAEWNRQKEAELNQMMKKMMETKPARNRNMETENGRSPEFPTDPRGGFSDLYKGKQNEKLKCENAGKLADKEAQVKSMQEVLDQRNVTMASKNVRAAVKKDSLSKPRKSQKNLSPSMQPKKETSKPAISRKTLPSVSSLPATRKSWPSTPSKKTTRATSTKTANEISSAGTAPTRRKPQTAPSPDQPSPKVERSHQQQKSIKGNRAENKQHLKASEEQKQQVVRKSGKTAKMRVLPSGDDAGGVAQEKPSFYSKGNKRSSVVPLESKPYLRKGSGTGRGVGPTAMKTKASQSNESPRNNGSSIQAPEEVVSGSAEQHLEGDMIPPVQIDVNFEAEALVNTQQECGKTENSDEFVTEDDDSFQKTSELPVEIQADEESGISSIAWVEMDDQQVLPVSCDSSLPQTELPANVAPVALSSPRVRHSLSQMLQEECGEPEIIEWGNAENPPAMIYRKDAPKGLKRLLKFARKSRGEANFTGWSSPSAFSEGEEDAEEPKAARRNADTLLRKAAVQAKGFGQQKNTFTEGCDNGKSSGHEPLSAQSNRGKLIPQCSHKLQEGRISAAATSSKATRSFFSLSTFRSGKSNETKLR</sequence>
<dbReference type="AlphaFoldDB" id="A0A9Q0KXJ6"/>
<feature type="region of interest" description="Disordered" evidence="1">
    <location>
        <begin position="402"/>
        <end position="457"/>
    </location>
</feature>
<feature type="compositionally biased region" description="Acidic residues" evidence="1">
    <location>
        <begin position="907"/>
        <end position="916"/>
    </location>
</feature>
<feature type="region of interest" description="Disordered" evidence="1">
    <location>
        <begin position="641"/>
        <end position="875"/>
    </location>
</feature>
<comment type="caution">
    <text evidence="2">The sequence shown here is derived from an EMBL/GenBank/DDBJ whole genome shotgun (WGS) entry which is preliminary data.</text>
</comment>
<name>A0A9Q0KXJ6_9MAGN</name>
<evidence type="ECO:0000313" key="3">
    <source>
        <dbReference type="Proteomes" id="UP001141806"/>
    </source>
</evidence>
<feature type="region of interest" description="Disordered" evidence="1">
    <location>
        <begin position="1073"/>
        <end position="1104"/>
    </location>
</feature>
<feature type="region of interest" description="Disordered" evidence="1">
    <location>
        <begin position="501"/>
        <end position="539"/>
    </location>
</feature>
<feature type="region of interest" description="Disordered" evidence="1">
    <location>
        <begin position="580"/>
        <end position="609"/>
    </location>
</feature>
<feature type="compositionally biased region" description="Basic and acidic residues" evidence="1">
    <location>
        <begin position="413"/>
        <end position="422"/>
    </location>
</feature>
<feature type="compositionally biased region" description="Polar residues" evidence="1">
    <location>
        <begin position="845"/>
        <end position="861"/>
    </location>
</feature>
<evidence type="ECO:0000313" key="2">
    <source>
        <dbReference type="EMBL" id="KAJ4978099.1"/>
    </source>
</evidence>
<feature type="compositionally biased region" description="Low complexity" evidence="1">
    <location>
        <begin position="366"/>
        <end position="376"/>
    </location>
</feature>
<feature type="compositionally biased region" description="Basic and acidic residues" evidence="1">
    <location>
        <begin position="322"/>
        <end position="334"/>
    </location>
</feature>